<keyword evidence="4" id="KW-1185">Reference proteome</keyword>
<comment type="caution">
    <text evidence="3">The sequence shown here is derived from an EMBL/GenBank/DDBJ whole genome shotgun (WGS) entry which is preliminary data.</text>
</comment>
<gene>
    <name evidence="3" type="ORF">ACFSJU_18600</name>
</gene>
<evidence type="ECO:0000313" key="4">
    <source>
        <dbReference type="Proteomes" id="UP001597387"/>
    </source>
</evidence>
<dbReference type="Proteomes" id="UP001597387">
    <property type="component" value="Unassembled WGS sequence"/>
</dbReference>
<feature type="signal peptide" evidence="2">
    <location>
        <begin position="1"/>
        <end position="22"/>
    </location>
</feature>
<sequence length="190" mass="21976">MKKIIITAFIAGLSVFAFDSSAQTGTDEQGTYRYETREERVWIPEQRTGGIFGVGGRTIPGHYETRTRQVKVYDNERQNGQYGEGSKGWEGKHPHGMPPGQRKKQGNRDNDRDRRYDRNNDGVIDERDRNYDRNNDGVVDARDRVYDRNNDGVIDSRDRSYKRDGDDDDDRERKNNKKSKPGNKGKSKNK</sequence>
<feature type="chain" id="PRO_5046676262" evidence="2">
    <location>
        <begin position="23"/>
        <end position="190"/>
    </location>
</feature>
<dbReference type="EMBL" id="JBHUHZ010000004">
    <property type="protein sequence ID" value="MFD2164422.1"/>
    <property type="molecule type" value="Genomic_DNA"/>
</dbReference>
<feature type="compositionally biased region" description="Basic and acidic residues" evidence="1">
    <location>
        <begin position="106"/>
        <end position="165"/>
    </location>
</feature>
<evidence type="ECO:0000313" key="3">
    <source>
        <dbReference type="EMBL" id="MFD2164422.1"/>
    </source>
</evidence>
<protein>
    <submittedName>
        <fullName evidence="3">Uncharacterized protein</fullName>
    </submittedName>
</protein>
<feature type="compositionally biased region" description="Basic residues" evidence="1">
    <location>
        <begin position="174"/>
        <end position="190"/>
    </location>
</feature>
<feature type="region of interest" description="Disordered" evidence="1">
    <location>
        <begin position="72"/>
        <end position="190"/>
    </location>
</feature>
<dbReference type="RefSeq" id="WP_255901811.1">
    <property type="nucleotide sequence ID" value="NZ_JAFMZO010000002.1"/>
</dbReference>
<evidence type="ECO:0000256" key="1">
    <source>
        <dbReference type="SAM" id="MobiDB-lite"/>
    </source>
</evidence>
<evidence type="ECO:0000256" key="2">
    <source>
        <dbReference type="SAM" id="SignalP"/>
    </source>
</evidence>
<reference evidence="4" key="1">
    <citation type="journal article" date="2019" name="Int. J. Syst. Evol. Microbiol.">
        <title>The Global Catalogue of Microorganisms (GCM) 10K type strain sequencing project: providing services to taxonomists for standard genome sequencing and annotation.</title>
        <authorList>
            <consortium name="The Broad Institute Genomics Platform"/>
            <consortium name="The Broad Institute Genome Sequencing Center for Infectious Disease"/>
            <person name="Wu L."/>
            <person name="Ma J."/>
        </authorList>
    </citation>
    <scope>NUCLEOTIDE SEQUENCE [LARGE SCALE GENOMIC DNA]</scope>
    <source>
        <strain evidence="4">KCTC 42217</strain>
    </source>
</reference>
<keyword evidence="2" id="KW-0732">Signal</keyword>
<organism evidence="3 4">
    <name type="scientific">Paradesertivirga mongoliensis</name>
    <dbReference type="NCBI Taxonomy" id="2100740"/>
    <lineage>
        <taxon>Bacteria</taxon>
        <taxon>Pseudomonadati</taxon>
        <taxon>Bacteroidota</taxon>
        <taxon>Sphingobacteriia</taxon>
        <taxon>Sphingobacteriales</taxon>
        <taxon>Sphingobacteriaceae</taxon>
        <taxon>Paradesertivirga</taxon>
    </lineage>
</organism>
<proteinExistence type="predicted"/>
<accession>A0ABW4ZSB1</accession>
<name>A0ABW4ZSB1_9SPHI</name>